<proteinExistence type="predicted"/>
<feature type="domain" description="Core-binding (CB)" evidence="6">
    <location>
        <begin position="268"/>
        <end position="355"/>
    </location>
</feature>
<dbReference type="EMBL" id="CP041690">
    <property type="protein sequence ID" value="QEE19425.1"/>
    <property type="molecule type" value="Genomic_DNA"/>
</dbReference>
<dbReference type="InterPro" id="IPR013762">
    <property type="entry name" value="Integrase-like_cat_sf"/>
</dbReference>
<keyword evidence="2 4" id="KW-0238">DNA-binding</keyword>
<dbReference type="OrthoDB" id="9784724at2"/>
<sequence length="594" mass="66515">MSRFTARKRWLMAGPWAHPKTGILYYRKATPPDLWAARDRLKEFGIKVTREVHRSLGTKDQRPAEQLYLRLAADQETKWQQWRDLLRHGPQPLTHKQINGLAADHARAFLARHEDDPFEVPAPLPIPSLDNLDEGPLQKMVSGMSVAQSDSLKADLIAYLKATPDQRRMLSRHLLERHPEYAAIIGADFATALDAMHGAETDEAMKSRGVHTNAATRGLVNFAMANHMATARLGLQARQLGDYGPIVELDRAPSFAAAPLPAPAQTAQTEYLSLTELLNHKAKTTSIRPKTVATTRSYLNKFIAFLGHDDAGRVTKSDVRRWRDSLMEQTSPALLPKTIDDSYISAVKSVLAHGVKEFDLPTNAASNIRDTRPSPAPTRSKGWSQLEALQILKATFKGSSKALSTPHKRALFWVPWILAYTGLRASEVTQFQGRHLSEEGGIPHLIISPLDGNTKSGKAWAVGIHQHLIEMGFLELVKEIGDGPLFYEAYDKDETPPKPDGRHRSKDAAERVSEWVREEVGLIAPLGRPNHAWRHMFTTRSRDCGMDKEARDYMMGSRNTADAREGYGDWPPAVLDREINKLPRLDVIDEGWRP</sequence>
<dbReference type="Proteomes" id="UP000321062">
    <property type="component" value="Chromosome"/>
</dbReference>
<gene>
    <name evidence="7" type="ORF">FNA67_04205</name>
</gene>
<feature type="region of interest" description="Disordered" evidence="5">
    <location>
        <begin position="490"/>
        <end position="509"/>
    </location>
</feature>
<dbReference type="InterPro" id="IPR011010">
    <property type="entry name" value="DNA_brk_join_enz"/>
</dbReference>
<keyword evidence="3" id="KW-0233">DNA recombination</keyword>
<evidence type="ECO:0000256" key="3">
    <source>
        <dbReference type="ARBA" id="ARBA00023172"/>
    </source>
</evidence>
<dbReference type="InterPro" id="IPR044068">
    <property type="entry name" value="CB"/>
</dbReference>
<dbReference type="KEGG" id="yti:FNA67_04205"/>
<dbReference type="GO" id="GO:0003677">
    <property type="term" value="F:DNA binding"/>
    <property type="evidence" value="ECO:0007669"/>
    <property type="project" value="UniProtKB-UniRule"/>
</dbReference>
<dbReference type="AlphaFoldDB" id="A0A5B9DKG4"/>
<organism evidence="7 8">
    <name type="scientific">Paradevosia tibetensis</name>
    <dbReference type="NCBI Taxonomy" id="1447062"/>
    <lineage>
        <taxon>Bacteria</taxon>
        <taxon>Pseudomonadati</taxon>
        <taxon>Pseudomonadota</taxon>
        <taxon>Alphaproteobacteria</taxon>
        <taxon>Hyphomicrobiales</taxon>
        <taxon>Devosiaceae</taxon>
        <taxon>Paradevosia</taxon>
    </lineage>
</organism>
<dbReference type="GO" id="GO:0015074">
    <property type="term" value="P:DNA integration"/>
    <property type="evidence" value="ECO:0007669"/>
    <property type="project" value="UniProtKB-KW"/>
</dbReference>
<evidence type="ECO:0000313" key="7">
    <source>
        <dbReference type="EMBL" id="QEE19425.1"/>
    </source>
</evidence>
<dbReference type="Gene3D" id="1.10.443.10">
    <property type="entry name" value="Intergrase catalytic core"/>
    <property type="match status" value="1"/>
</dbReference>
<dbReference type="GO" id="GO:0006310">
    <property type="term" value="P:DNA recombination"/>
    <property type="evidence" value="ECO:0007669"/>
    <property type="project" value="UniProtKB-KW"/>
</dbReference>
<name>A0A5B9DKG4_9HYPH</name>
<dbReference type="Gene3D" id="1.10.150.130">
    <property type="match status" value="1"/>
</dbReference>
<dbReference type="PROSITE" id="PS51900">
    <property type="entry name" value="CB"/>
    <property type="match status" value="1"/>
</dbReference>
<evidence type="ECO:0000259" key="6">
    <source>
        <dbReference type="PROSITE" id="PS51900"/>
    </source>
</evidence>
<protein>
    <submittedName>
        <fullName evidence="7">Integrase</fullName>
    </submittedName>
</protein>
<accession>A0A5B9DKG4</accession>
<dbReference type="InterPro" id="IPR010998">
    <property type="entry name" value="Integrase_recombinase_N"/>
</dbReference>
<evidence type="ECO:0000256" key="1">
    <source>
        <dbReference type="ARBA" id="ARBA00022908"/>
    </source>
</evidence>
<dbReference type="RefSeq" id="WP_147655182.1">
    <property type="nucleotide sequence ID" value="NZ_BMFM01000001.1"/>
</dbReference>
<keyword evidence="1" id="KW-0229">DNA integration</keyword>
<keyword evidence="8" id="KW-1185">Reference proteome</keyword>
<evidence type="ECO:0000256" key="2">
    <source>
        <dbReference type="ARBA" id="ARBA00023125"/>
    </source>
</evidence>
<evidence type="ECO:0000256" key="5">
    <source>
        <dbReference type="SAM" id="MobiDB-lite"/>
    </source>
</evidence>
<dbReference type="SUPFAM" id="SSF56349">
    <property type="entry name" value="DNA breaking-rejoining enzymes"/>
    <property type="match status" value="1"/>
</dbReference>
<evidence type="ECO:0000256" key="4">
    <source>
        <dbReference type="PROSITE-ProRule" id="PRU01248"/>
    </source>
</evidence>
<reference evidence="7 8" key="1">
    <citation type="journal article" date="2015" name="Int. J. Syst. Evol. Microbiol.">
        <title>Youhaiella tibetensis gen. nov., sp. nov., isolated from subsurface sediment.</title>
        <authorList>
            <person name="Wang Y.X."/>
            <person name="Huang F.Q."/>
            <person name="Nogi Y."/>
            <person name="Pang S.J."/>
            <person name="Wang P.K."/>
            <person name="Lv J."/>
        </authorList>
    </citation>
    <scope>NUCLEOTIDE SEQUENCE [LARGE SCALE GENOMIC DNA]</scope>
    <source>
        <strain evidence="8">fig4</strain>
    </source>
</reference>
<evidence type="ECO:0000313" key="8">
    <source>
        <dbReference type="Proteomes" id="UP000321062"/>
    </source>
</evidence>